<dbReference type="AlphaFoldDB" id="A0A2P2R3P1"/>
<sequence length="44" mass="4988">MNLPGDNIGKSCTTDIQTKNEYKYCIQNNICCISNNYIKISQEA</sequence>
<name>A0A2P2R3P1_RHIMU</name>
<dbReference type="EMBL" id="GGEC01093369">
    <property type="protein sequence ID" value="MBX73853.1"/>
    <property type="molecule type" value="Transcribed_RNA"/>
</dbReference>
<organism evidence="1">
    <name type="scientific">Rhizophora mucronata</name>
    <name type="common">Asiatic mangrove</name>
    <dbReference type="NCBI Taxonomy" id="61149"/>
    <lineage>
        <taxon>Eukaryota</taxon>
        <taxon>Viridiplantae</taxon>
        <taxon>Streptophyta</taxon>
        <taxon>Embryophyta</taxon>
        <taxon>Tracheophyta</taxon>
        <taxon>Spermatophyta</taxon>
        <taxon>Magnoliopsida</taxon>
        <taxon>eudicotyledons</taxon>
        <taxon>Gunneridae</taxon>
        <taxon>Pentapetalae</taxon>
        <taxon>rosids</taxon>
        <taxon>fabids</taxon>
        <taxon>Malpighiales</taxon>
        <taxon>Rhizophoraceae</taxon>
        <taxon>Rhizophora</taxon>
    </lineage>
</organism>
<protein>
    <submittedName>
        <fullName evidence="1">Uncharacterized protein</fullName>
    </submittedName>
</protein>
<evidence type="ECO:0000313" key="1">
    <source>
        <dbReference type="EMBL" id="MBX73853.1"/>
    </source>
</evidence>
<proteinExistence type="predicted"/>
<reference evidence="1" key="1">
    <citation type="submission" date="2018-02" db="EMBL/GenBank/DDBJ databases">
        <title>Rhizophora mucronata_Transcriptome.</title>
        <authorList>
            <person name="Meera S.P."/>
            <person name="Sreeshan A."/>
            <person name="Augustine A."/>
        </authorList>
    </citation>
    <scope>NUCLEOTIDE SEQUENCE</scope>
    <source>
        <tissue evidence="1">Leaf</tissue>
    </source>
</reference>
<accession>A0A2P2R3P1</accession>